<name>A0ABR4C427_9HELO</name>
<dbReference type="Proteomes" id="UP001595075">
    <property type="component" value="Unassembled WGS sequence"/>
</dbReference>
<evidence type="ECO:0000313" key="3">
    <source>
        <dbReference type="EMBL" id="KAL2064664.1"/>
    </source>
</evidence>
<feature type="region of interest" description="Disordered" evidence="1">
    <location>
        <begin position="56"/>
        <end position="76"/>
    </location>
</feature>
<proteinExistence type="predicted"/>
<dbReference type="InterPro" id="IPR045518">
    <property type="entry name" value="2EXR"/>
</dbReference>
<evidence type="ECO:0000259" key="2">
    <source>
        <dbReference type="Pfam" id="PF20150"/>
    </source>
</evidence>
<organism evidence="3 4">
    <name type="scientific">Oculimacula yallundae</name>
    <dbReference type="NCBI Taxonomy" id="86028"/>
    <lineage>
        <taxon>Eukaryota</taxon>
        <taxon>Fungi</taxon>
        <taxon>Dikarya</taxon>
        <taxon>Ascomycota</taxon>
        <taxon>Pezizomycotina</taxon>
        <taxon>Leotiomycetes</taxon>
        <taxon>Helotiales</taxon>
        <taxon>Ploettnerulaceae</taxon>
        <taxon>Oculimacula</taxon>
    </lineage>
</organism>
<sequence length="367" mass="42906">MSSNLLPAALEGSEDIRFPRFAELPTEIRDYVWEICVRECPARIVDLREVRENIPRLPPHANAHHPSEESSTSDITDPVASIETKVVAGFKSRASAPNLLYICQASRRTAKKTYTKAFGTKDRPPQTWINFEKDVLYISKEFCYNGFRDLPFARHPWQTTLRFNTGQKEPFGYLYKDLKEDIRKVKDLAISGYWTFGSHIPWCYPTEIDMGMITTHFECAERVTLVDPQHSPELTSHLRFANVNVYEKAQVEKLEDYQDMLRYRDYLFDQMAWDTGGVWMGWDPFPWFEFGLLMEKEEDCNDAGISVRRTESRLATEEDRCRAVPDPVERREEEEFAEEMRVSEKDEEWVKSSLRRYIGIIEGQVIL</sequence>
<dbReference type="Pfam" id="PF20150">
    <property type="entry name" value="2EXR"/>
    <property type="match status" value="1"/>
</dbReference>
<reference evidence="3 4" key="1">
    <citation type="journal article" date="2024" name="Commun. Biol.">
        <title>Comparative genomic analysis of thermophilic fungi reveals convergent evolutionary adaptations and gene losses.</title>
        <authorList>
            <person name="Steindorff A.S."/>
            <person name="Aguilar-Pontes M.V."/>
            <person name="Robinson A.J."/>
            <person name="Andreopoulos B."/>
            <person name="LaButti K."/>
            <person name="Kuo A."/>
            <person name="Mondo S."/>
            <person name="Riley R."/>
            <person name="Otillar R."/>
            <person name="Haridas S."/>
            <person name="Lipzen A."/>
            <person name="Grimwood J."/>
            <person name="Schmutz J."/>
            <person name="Clum A."/>
            <person name="Reid I.D."/>
            <person name="Moisan M.C."/>
            <person name="Butler G."/>
            <person name="Nguyen T.T.M."/>
            <person name="Dewar K."/>
            <person name="Conant G."/>
            <person name="Drula E."/>
            <person name="Henrissat B."/>
            <person name="Hansel C."/>
            <person name="Singer S."/>
            <person name="Hutchinson M.I."/>
            <person name="de Vries R.P."/>
            <person name="Natvig D.O."/>
            <person name="Powell A.J."/>
            <person name="Tsang A."/>
            <person name="Grigoriev I.V."/>
        </authorList>
    </citation>
    <scope>NUCLEOTIDE SEQUENCE [LARGE SCALE GENOMIC DNA]</scope>
    <source>
        <strain evidence="3 4">CBS 494.80</strain>
    </source>
</reference>
<dbReference type="PANTHER" id="PTHR35910:SF1">
    <property type="entry name" value="2EXR DOMAIN-CONTAINING PROTEIN"/>
    <property type="match status" value="1"/>
</dbReference>
<feature type="domain" description="2EXR" evidence="2">
    <location>
        <begin position="18"/>
        <end position="136"/>
    </location>
</feature>
<gene>
    <name evidence="3" type="ORF">VTL71DRAFT_3802</name>
</gene>
<keyword evidence="4" id="KW-1185">Reference proteome</keyword>
<comment type="caution">
    <text evidence="3">The sequence shown here is derived from an EMBL/GenBank/DDBJ whole genome shotgun (WGS) entry which is preliminary data.</text>
</comment>
<protein>
    <recommendedName>
        <fullName evidence="2">2EXR domain-containing protein</fullName>
    </recommendedName>
</protein>
<accession>A0ABR4C427</accession>
<evidence type="ECO:0000256" key="1">
    <source>
        <dbReference type="SAM" id="MobiDB-lite"/>
    </source>
</evidence>
<evidence type="ECO:0000313" key="4">
    <source>
        <dbReference type="Proteomes" id="UP001595075"/>
    </source>
</evidence>
<dbReference type="EMBL" id="JAZHXI010000013">
    <property type="protein sequence ID" value="KAL2064664.1"/>
    <property type="molecule type" value="Genomic_DNA"/>
</dbReference>
<dbReference type="PANTHER" id="PTHR35910">
    <property type="entry name" value="2EXR DOMAIN-CONTAINING PROTEIN"/>
    <property type="match status" value="1"/>
</dbReference>